<keyword evidence="2" id="KW-0813">Transport</keyword>
<keyword evidence="11" id="KW-1185">Reference proteome</keyword>
<dbReference type="GO" id="GO:0005886">
    <property type="term" value="C:plasma membrane"/>
    <property type="evidence" value="ECO:0007669"/>
    <property type="project" value="UniProtKB-SubCell"/>
</dbReference>
<feature type="transmembrane region" description="Helical" evidence="9">
    <location>
        <begin position="46"/>
        <end position="71"/>
    </location>
</feature>
<reference evidence="11" key="1">
    <citation type="submission" date="2016-10" db="EMBL/GenBank/DDBJ databases">
        <authorList>
            <person name="Varghese N."/>
            <person name="Submissions S."/>
        </authorList>
    </citation>
    <scope>NUCLEOTIDE SEQUENCE [LARGE SCALE GENOMIC DNA]</scope>
    <source>
        <strain evidence="11">DSM 44208</strain>
    </source>
</reference>
<evidence type="ECO:0000313" key="10">
    <source>
        <dbReference type="EMBL" id="SFO71903.1"/>
    </source>
</evidence>
<sequence length="472" mass="48313">MAAGTAAGKRDRTHWLYIAVIAAVVLGIVVGFAFPEFAVSLKWLGTAFVGLIKMLIAPVIFCTIVLGIGAIRQAAKVGRIGGLALGYFVLMSTVALAIGLVVGNVLHPGDGLQLSEELRGAGAELAGTAEESGGTTDFILGLIPTTLVSALTDGSVLQALLVALLTGFAIQAMGRSGEPLLRGIGHFQKLVFRILAMVMWVAPIGAFGAIAAVVGETGIDALKSLAIIMLGFYATCAVFVFVILGLILRLVAKINVFSLLKYLGREFLLIVSTSSSETALPRLIAKMEHAGVSAPVAGIVVPTGYSFNLDGTAIYLTMASLFIAEALGDPLTVGEQIGLLVFMIIASKGAAGVTGAGLATLAGGLSAHRPDLLDGVGLIVGIDRFMSEARAVTNFAGNAIATVLIATWTKELDRGQLSAALSGESPFDEATMIDDDHGGPSDAGLPADATNAGPGERDAGDALREAAAGSTR</sequence>
<feature type="region of interest" description="Disordered" evidence="8">
    <location>
        <begin position="428"/>
        <end position="472"/>
    </location>
</feature>
<feature type="transmembrane region" description="Helical" evidence="9">
    <location>
        <begin position="147"/>
        <end position="170"/>
    </location>
</feature>
<evidence type="ECO:0000256" key="5">
    <source>
        <dbReference type="ARBA" id="ARBA00022847"/>
    </source>
</evidence>
<dbReference type="EMBL" id="FOWQ01000001">
    <property type="protein sequence ID" value="SFO71903.1"/>
    <property type="molecule type" value="Genomic_DNA"/>
</dbReference>
<keyword evidence="4 9" id="KW-0812">Transmembrane</keyword>
<dbReference type="PANTHER" id="PTHR42865">
    <property type="entry name" value="PROTON/GLUTAMATE-ASPARTATE SYMPORTER"/>
    <property type="match status" value="1"/>
</dbReference>
<evidence type="ECO:0000256" key="7">
    <source>
        <dbReference type="ARBA" id="ARBA00023136"/>
    </source>
</evidence>
<dbReference type="Proteomes" id="UP000198857">
    <property type="component" value="Unassembled WGS sequence"/>
</dbReference>
<feature type="transmembrane region" description="Helical" evidence="9">
    <location>
        <begin position="226"/>
        <end position="252"/>
    </location>
</feature>
<dbReference type="FunFam" id="1.10.3860.10:FF:000001">
    <property type="entry name" value="C4-dicarboxylate transport protein"/>
    <property type="match status" value="1"/>
</dbReference>
<dbReference type="OrthoDB" id="9766690at2"/>
<evidence type="ECO:0000256" key="4">
    <source>
        <dbReference type="ARBA" id="ARBA00022692"/>
    </source>
</evidence>
<feature type="transmembrane region" description="Helical" evidence="9">
    <location>
        <begin position="83"/>
        <end position="106"/>
    </location>
</feature>
<feature type="transmembrane region" description="Helical" evidence="9">
    <location>
        <begin position="190"/>
        <end position="214"/>
    </location>
</feature>
<proteinExistence type="predicted"/>
<keyword evidence="6 9" id="KW-1133">Transmembrane helix</keyword>
<dbReference type="RefSeq" id="WP_091106874.1">
    <property type="nucleotide sequence ID" value="NZ_FOWQ01000001.1"/>
</dbReference>
<dbReference type="STRING" id="1523247.SAMN05660464_0730"/>
<evidence type="ECO:0000256" key="8">
    <source>
        <dbReference type="SAM" id="MobiDB-lite"/>
    </source>
</evidence>
<evidence type="ECO:0000256" key="9">
    <source>
        <dbReference type="SAM" id="Phobius"/>
    </source>
</evidence>
<feature type="transmembrane region" description="Helical" evidence="9">
    <location>
        <begin position="15"/>
        <end position="34"/>
    </location>
</feature>
<dbReference type="PANTHER" id="PTHR42865:SF1">
    <property type="entry name" value="AEROBIC C4-DICARBOXYLATE TRANSPORT PROTEIN"/>
    <property type="match status" value="1"/>
</dbReference>
<dbReference type="PRINTS" id="PR00173">
    <property type="entry name" value="EDTRNSPORT"/>
</dbReference>
<name>A0A1I5JH73_9ACTN</name>
<dbReference type="Pfam" id="PF00375">
    <property type="entry name" value="SDF"/>
    <property type="match status" value="1"/>
</dbReference>
<organism evidence="10 11">
    <name type="scientific">Geodermatophilus dictyosporus</name>
    <dbReference type="NCBI Taxonomy" id="1523247"/>
    <lineage>
        <taxon>Bacteria</taxon>
        <taxon>Bacillati</taxon>
        <taxon>Actinomycetota</taxon>
        <taxon>Actinomycetes</taxon>
        <taxon>Geodermatophilales</taxon>
        <taxon>Geodermatophilaceae</taxon>
        <taxon>Geodermatophilus</taxon>
    </lineage>
</organism>
<evidence type="ECO:0000256" key="2">
    <source>
        <dbReference type="ARBA" id="ARBA00022448"/>
    </source>
</evidence>
<dbReference type="GO" id="GO:0015141">
    <property type="term" value="F:succinate transmembrane transporter activity"/>
    <property type="evidence" value="ECO:0007669"/>
    <property type="project" value="TreeGrafter"/>
</dbReference>
<dbReference type="InterPro" id="IPR001991">
    <property type="entry name" value="Na-dicarboxylate_symporter"/>
</dbReference>
<evidence type="ECO:0000313" key="11">
    <source>
        <dbReference type="Proteomes" id="UP000198857"/>
    </source>
</evidence>
<gene>
    <name evidence="10" type="ORF">SAMN05660464_0730</name>
</gene>
<dbReference type="SUPFAM" id="SSF118215">
    <property type="entry name" value="Proton glutamate symport protein"/>
    <property type="match status" value="1"/>
</dbReference>
<feature type="compositionally biased region" description="Basic and acidic residues" evidence="8">
    <location>
        <begin position="455"/>
        <end position="464"/>
    </location>
</feature>
<evidence type="ECO:0000256" key="3">
    <source>
        <dbReference type="ARBA" id="ARBA00022475"/>
    </source>
</evidence>
<dbReference type="Gene3D" id="1.10.3860.10">
    <property type="entry name" value="Sodium:dicarboxylate symporter"/>
    <property type="match status" value="1"/>
</dbReference>
<evidence type="ECO:0000256" key="6">
    <source>
        <dbReference type="ARBA" id="ARBA00022989"/>
    </source>
</evidence>
<keyword evidence="3" id="KW-1003">Cell membrane</keyword>
<keyword evidence="5" id="KW-0769">Symport</keyword>
<dbReference type="InterPro" id="IPR036458">
    <property type="entry name" value="Na:dicarbo_symporter_sf"/>
</dbReference>
<protein>
    <submittedName>
        <fullName evidence="10">Aerobic C4-dicarboxylate transport protein</fullName>
    </submittedName>
</protein>
<accession>A0A1I5JH73</accession>
<evidence type="ECO:0000256" key="1">
    <source>
        <dbReference type="ARBA" id="ARBA00004651"/>
    </source>
</evidence>
<comment type="subcellular location">
    <subcellularLocation>
        <location evidence="1">Cell membrane</location>
        <topology evidence="1">Multi-pass membrane protein</topology>
    </subcellularLocation>
</comment>
<dbReference type="GO" id="GO:0015138">
    <property type="term" value="F:fumarate transmembrane transporter activity"/>
    <property type="evidence" value="ECO:0007669"/>
    <property type="project" value="TreeGrafter"/>
</dbReference>
<dbReference type="GO" id="GO:0015366">
    <property type="term" value="F:malate:proton symporter activity"/>
    <property type="evidence" value="ECO:0007669"/>
    <property type="project" value="TreeGrafter"/>
</dbReference>
<dbReference type="GO" id="GO:0070778">
    <property type="term" value="P:L-aspartate transmembrane transport"/>
    <property type="evidence" value="ECO:0007669"/>
    <property type="project" value="TreeGrafter"/>
</dbReference>
<keyword evidence="7 9" id="KW-0472">Membrane</keyword>
<dbReference type="AlphaFoldDB" id="A0A1I5JH73"/>